<evidence type="ECO:0000313" key="5">
    <source>
        <dbReference type="Proteomes" id="UP000832011"/>
    </source>
</evidence>
<dbReference type="PANTHER" id="PTHR43072:SF23">
    <property type="entry name" value="UPF0039 PROTEIN C11D3.02C"/>
    <property type="match status" value="1"/>
</dbReference>
<evidence type="ECO:0000313" key="4">
    <source>
        <dbReference type="EMBL" id="UOO90933.1"/>
    </source>
</evidence>
<keyword evidence="2" id="KW-0012">Acyltransferase</keyword>
<evidence type="ECO:0000259" key="3">
    <source>
        <dbReference type="PROSITE" id="PS51186"/>
    </source>
</evidence>
<dbReference type="Pfam" id="PF00583">
    <property type="entry name" value="Acetyltransf_1"/>
    <property type="match status" value="1"/>
</dbReference>
<dbReference type="CDD" id="cd04301">
    <property type="entry name" value="NAT_SF"/>
    <property type="match status" value="1"/>
</dbReference>
<dbReference type="InterPro" id="IPR016181">
    <property type="entry name" value="Acyl_CoA_acyltransferase"/>
</dbReference>
<keyword evidence="1" id="KW-0808">Transferase</keyword>
<name>A0ABY4E8Y2_9NEIS</name>
<reference evidence="4 5" key="1">
    <citation type="journal article" date="2022" name="Res Sq">
        <title>Evolution of multicellular longitudinally dividing oral cavity symbionts (Neisseriaceae).</title>
        <authorList>
            <person name="Nyongesa S."/>
            <person name="Weber P."/>
            <person name="Bernet E."/>
            <person name="Pullido F."/>
            <person name="Nieckarz M."/>
            <person name="Delaby M."/>
            <person name="Nieves C."/>
            <person name="Viehboeck T."/>
            <person name="Krause N."/>
            <person name="Rivera-Millot A."/>
            <person name="Nakamura A."/>
            <person name="Vischer N."/>
            <person name="VanNieuwenhze M."/>
            <person name="Brun Y."/>
            <person name="Cava F."/>
            <person name="Bulgheresi S."/>
            <person name="Veyrier F."/>
        </authorList>
    </citation>
    <scope>NUCLEOTIDE SEQUENCE [LARGE SCALE GENOMIC DNA]</scope>
    <source>
        <strain evidence="4 5">SN4</strain>
    </source>
</reference>
<dbReference type="RefSeq" id="WP_058305289.1">
    <property type="nucleotide sequence ID" value="NZ_CABKVG010000006.1"/>
</dbReference>
<feature type="domain" description="N-acetyltransferase" evidence="3">
    <location>
        <begin position="1"/>
        <end position="163"/>
    </location>
</feature>
<dbReference type="Gene3D" id="3.40.630.30">
    <property type="match status" value="1"/>
</dbReference>
<keyword evidence="5" id="KW-1185">Reference proteome</keyword>
<evidence type="ECO:0000256" key="2">
    <source>
        <dbReference type="ARBA" id="ARBA00023315"/>
    </source>
</evidence>
<gene>
    <name evidence="4" type="ORF">LVJ82_08215</name>
</gene>
<evidence type="ECO:0000256" key="1">
    <source>
        <dbReference type="ARBA" id="ARBA00022679"/>
    </source>
</evidence>
<sequence length="163" mass="18440">MPIRQARAADLPTIVAIYNSTVAGRQVTADLKPVTVDERQTWFDAHQKPHRPMMVLCNEQDQVLAWATFSDYYARAAYDISAEISLYVDEQQRGQRLGQTLLEHMLDLAPALNIRNVIAVIFAHNTPSVRMFEKNGFSLWGTLPNVCELDQDEVSVVLLGKRL</sequence>
<protein>
    <submittedName>
        <fullName evidence="4">N-acetyltransferase family protein</fullName>
    </submittedName>
</protein>
<proteinExistence type="predicted"/>
<accession>A0ABY4E8Y2</accession>
<dbReference type="InterPro" id="IPR000182">
    <property type="entry name" value="GNAT_dom"/>
</dbReference>
<dbReference type="Proteomes" id="UP000832011">
    <property type="component" value="Chromosome"/>
</dbReference>
<organism evidence="4 5">
    <name type="scientific">Vitreoscilla massiliensis</name>
    <dbReference type="NCBI Taxonomy" id="1689272"/>
    <lineage>
        <taxon>Bacteria</taxon>
        <taxon>Pseudomonadati</taxon>
        <taxon>Pseudomonadota</taxon>
        <taxon>Betaproteobacteria</taxon>
        <taxon>Neisseriales</taxon>
        <taxon>Neisseriaceae</taxon>
        <taxon>Vitreoscilla</taxon>
    </lineage>
</organism>
<dbReference type="PROSITE" id="PS51186">
    <property type="entry name" value="GNAT"/>
    <property type="match status" value="1"/>
</dbReference>
<dbReference type="SUPFAM" id="SSF55729">
    <property type="entry name" value="Acyl-CoA N-acyltransferases (Nat)"/>
    <property type="match status" value="1"/>
</dbReference>
<dbReference type="EMBL" id="CP091511">
    <property type="protein sequence ID" value="UOO90933.1"/>
    <property type="molecule type" value="Genomic_DNA"/>
</dbReference>
<dbReference type="PANTHER" id="PTHR43072">
    <property type="entry name" value="N-ACETYLTRANSFERASE"/>
    <property type="match status" value="1"/>
</dbReference>